<name>A0A371F969_MUCPR</name>
<evidence type="ECO:0000256" key="1">
    <source>
        <dbReference type="SAM" id="MobiDB-lite"/>
    </source>
</evidence>
<reference evidence="2" key="1">
    <citation type="submission" date="2018-05" db="EMBL/GenBank/DDBJ databases">
        <title>Draft genome of Mucuna pruriens seed.</title>
        <authorList>
            <person name="Nnadi N.E."/>
            <person name="Vos R."/>
            <person name="Hasami M.H."/>
            <person name="Devisetty U.K."/>
            <person name="Aguiy J.C."/>
        </authorList>
    </citation>
    <scope>NUCLEOTIDE SEQUENCE [LARGE SCALE GENOMIC DNA]</scope>
    <source>
        <strain evidence="2">JCA_2017</strain>
    </source>
</reference>
<keyword evidence="3" id="KW-1185">Reference proteome</keyword>
<proteinExistence type="predicted"/>
<evidence type="ECO:0000313" key="2">
    <source>
        <dbReference type="EMBL" id="RDX74839.1"/>
    </source>
</evidence>
<gene>
    <name evidence="2" type="ORF">CR513_45364</name>
</gene>
<sequence length="264" mass="29542">MVLRDNGEVDSDSSTQEDTSSSYSREDYLSETFPYEGDILMVRRLMSSLVREEAETQREIIFHSKFLVLVTSESSRGGSAQTEGTRIGVATNSCRPLAPTYLRAGRNQSQHSFGGMHAATDRVKLSLRRPSLGTLEMETGWIWFAVGRGCVLRILDVLIIWPQRCLRFSEKWEVGSCSKLRICHLECARGECPWLVRGFGQEVYLGSGELDSGSLVPLTWSYQRLCPLGKSHDLGSLEHDVVASFSAEVENSLMSFRWGVTCLT</sequence>
<feature type="region of interest" description="Disordered" evidence="1">
    <location>
        <begin position="1"/>
        <end position="27"/>
    </location>
</feature>
<organism evidence="2 3">
    <name type="scientific">Mucuna pruriens</name>
    <name type="common">Velvet bean</name>
    <name type="synonym">Dolichos pruriens</name>
    <dbReference type="NCBI Taxonomy" id="157652"/>
    <lineage>
        <taxon>Eukaryota</taxon>
        <taxon>Viridiplantae</taxon>
        <taxon>Streptophyta</taxon>
        <taxon>Embryophyta</taxon>
        <taxon>Tracheophyta</taxon>
        <taxon>Spermatophyta</taxon>
        <taxon>Magnoliopsida</taxon>
        <taxon>eudicotyledons</taxon>
        <taxon>Gunneridae</taxon>
        <taxon>Pentapetalae</taxon>
        <taxon>rosids</taxon>
        <taxon>fabids</taxon>
        <taxon>Fabales</taxon>
        <taxon>Fabaceae</taxon>
        <taxon>Papilionoideae</taxon>
        <taxon>50 kb inversion clade</taxon>
        <taxon>NPAAA clade</taxon>
        <taxon>indigoferoid/millettioid clade</taxon>
        <taxon>Phaseoleae</taxon>
        <taxon>Mucuna</taxon>
    </lineage>
</organism>
<feature type="non-terminal residue" evidence="2">
    <location>
        <position position="1"/>
    </location>
</feature>
<comment type="caution">
    <text evidence="2">The sequence shown here is derived from an EMBL/GenBank/DDBJ whole genome shotgun (WGS) entry which is preliminary data.</text>
</comment>
<feature type="compositionally biased region" description="Low complexity" evidence="1">
    <location>
        <begin position="12"/>
        <end position="23"/>
    </location>
</feature>
<protein>
    <submittedName>
        <fullName evidence="2">Uncharacterized protein</fullName>
    </submittedName>
</protein>
<accession>A0A371F969</accession>
<dbReference type="EMBL" id="QJKJ01010039">
    <property type="protein sequence ID" value="RDX74839.1"/>
    <property type="molecule type" value="Genomic_DNA"/>
</dbReference>
<evidence type="ECO:0000313" key="3">
    <source>
        <dbReference type="Proteomes" id="UP000257109"/>
    </source>
</evidence>
<dbReference type="Proteomes" id="UP000257109">
    <property type="component" value="Unassembled WGS sequence"/>
</dbReference>
<dbReference type="AlphaFoldDB" id="A0A371F969"/>